<sequence length="259" mass="28034">MTVTEDDTSFLSSVEGEIAFFRSIMRARPVGIHRHFHMLTIQHSIHKETGRVINVDEIWKKLKNCYDMDALEAIDLEAEGYEVANSKKSTPISIRSPSPSANLSAHPFFREEFSLPFEESFERLISQRRMRATVSIPSSSPAPSPARPKGRGGKKRGRTKLSMAGLVGGDSDSSALTQESGDEIVGTPKGSVVTGTDGGTDYGDEEDAEMREPSPAPSASPKPIRGRAKSTKKAGTGTRGKATTVVTSGSARAVKKRKR</sequence>
<accession>A0A9P5YAN1</accession>
<name>A0A9P5YAN1_9AGAR</name>
<comment type="similarity">
    <text evidence="2">Belongs to the EAF7 family.</text>
</comment>
<dbReference type="GO" id="GO:0035267">
    <property type="term" value="C:NuA4 histone acetyltransferase complex"/>
    <property type="evidence" value="ECO:0007669"/>
    <property type="project" value="TreeGrafter"/>
</dbReference>
<dbReference type="Proteomes" id="UP000807353">
    <property type="component" value="Unassembled WGS sequence"/>
</dbReference>
<feature type="region of interest" description="Disordered" evidence="7">
    <location>
        <begin position="132"/>
        <end position="259"/>
    </location>
</feature>
<evidence type="ECO:0000256" key="2">
    <source>
        <dbReference type="ARBA" id="ARBA00007117"/>
    </source>
</evidence>
<dbReference type="PANTHER" id="PTHR13581">
    <property type="entry name" value="MRG-BINDING PROTEIN"/>
    <property type="match status" value="1"/>
</dbReference>
<comment type="caution">
    <text evidence="8">The sequence shown here is derived from an EMBL/GenBank/DDBJ whole genome shotgun (WGS) entry which is preliminary data.</text>
</comment>
<keyword evidence="4" id="KW-0805">Transcription regulation</keyword>
<dbReference type="AlphaFoldDB" id="A0A9P5YAN1"/>
<keyword evidence="5" id="KW-0804">Transcription</keyword>
<dbReference type="InterPro" id="IPR012423">
    <property type="entry name" value="Eaf7/MRGBP"/>
</dbReference>
<feature type="compositionally biased region" description="Basic residues" evidence="7">
    <location>
        <begin position="148"/>
        <end position="159"/>
    </location>
</feature>
<evidence type="ECO:0000313" key="8">
    <source>
        <dbReference type="EMBL" id="KAF9464225.1"/>
    </source>
</evidence>
<proteinExistence type="inferred from homology"/>
<reference evidence="8" key="1">
    <citation type="submission" date="2020-11" db="EMBL/GenBank/DDBJ databases">
        <authorList>
            <consortium name="DOE Joint Genome Institute"/>
            <person name="Ahrendt S."/>
            <person name="Riley R."/>
            <person name="Andreopoulos W."/>
            <person name="Labutti K."/>
            <person name="Pangilinan J."/>
            <person name="Ruiz-Duenas F.J."/>
            <person name="Barrasa J.M."/>
            <person name="Sanchez-Garcia M."/>
            <person name="Camarero S."/>
            <person name="Miyauchi S."/>
            <person name="Serrano A."/>
            <person name="Linde D."/>
            <person name="Babiker R."/>
            <person name="Drula E."/>
            <person name="Ayuso-Fernandez I."/>
            <person name="Pacheco R."/>
            <person name="Padilla G."/>
            <person name="Ferreira P."/>
            <person name="Barriuso J."/>
            <person name="Kellner H."/>
            <person name="Castanera R."/>
            <person name="Alfaro M."/>
            <person name="Ramirez L."/>
            <person name="Pisabarro A.G."/>
            <person name="Kuo A."/>
            <person name="Tritt A."/>
            <person name="Lipzen A."/>
            <person name="He G."/>
            <person name="Yan M."/>
            <person name="Ng V."/>
            <person name="Cullen D."/>
            <person name="Martin F."/>
            <person name="Rosso M.-N."/>
            <person name="Henrissat B."/>
            <person name="Hibbett D."/>
            <person name="Martinez A.T."/>
            <person name="Grigoriev I.V."/>
        </authorList>
    </citation>
    <scope>NUCLEOTIDE SEQUENCE</scope>
    <source>
        <strain evidence="8">CBS 247.69</strain>
    </source>
</reference>
<gene>
    <name evidence="8" type="ORF">BDZ94DRAFT_1308239</name>
</gene>
<evidence type="ECO:0000256" key="5">
    <source>
        <dbReference type="ARBA" id="ARBA00023163"/>
    </source>
</evidence>
<dbReference type="GO" id="GO:0005634">
    <property type="term" value="C:nucleus"/>
    <property type="evidence" value="ECO:0007669"/>
    <property type="project" value="UniProtKB-SubCell"/>
</dbReference>
<dbReference type="OrthoDB" id="5595141at2759"/>
<feature type="compositionally biased region" description="Low complexity" evidence="7">
    <location>
        <begin position="233"/>
        <end position="247"/>
    </location>
</feature>
<keyword evidence="6" id="KW-0539">Nucleus</keyword>
<evidence type="ECO:0000256" key="6">
    <source>
        <dbReference type="ARBA" id="ARBA00023242"/>
    </source>
</evidence>
<evidence type="ECO:0000256" key="1">
    <source>
        <dbReference type="ARBA" id="ARBA00004123"/>
    </source>
</evidence>
<evidence type="ECO:0000256" key="7">
    <source>
        <dbReference type="SAM" id="MobiDB-lite"/>
    </source>
</evidence>
<evidence type="ECO:0000256" key="3">
    <source>
        <dbReference type="ARBA" id="ARBA00022853"/>
    </source>
</evidence>
<dbReference type="GO" id="GO:0006325">
    <property type="term" value="P:chromatin organization"/>
    <property type="evidence" value="ECO:0007669"/>
    <property type="project" value="UniProtKB-KW"/>
</dbReference>
<comment type="subcellular location">
    <subcellularLocation>
        <location evidence="1">Nucleus</location>
    </subcellularLocation>
</comment>
<protein>
    <submittedName>
        <fullName evidence="8">Chromatin modification-related protein EAF7-domain-containing protein</fullName>
    </submittedName>
</protein>
<keyword evidence="3" id="KW-0156">Chromatin regulator</keyword>
<dbReference type="PANTHER" id="PTHR13581:SF5">
    <property type="entry name" value="MRG_MORF4L-BINDING PROTEIN"/>
    <property type="match status" value="1"/>
</dbReference>
<dbReference type="GO" id="GO:0006357">
    <property type="term" value="P:regulation of transcription by RNA polymerase II"/>
    <property type="evidence" value="ECO:0007669"/>
    <property type="project" value="TreeGrafter"/>
</dbReference>
<organism evidence="8 9">
    <name type="scientific">Collybia nuda</name>
    <dbReference type="NCBI Taxonomy" id="64659"/>
    <lineage>
        <taxon>Eukaryota</taxon>
        <taxon>Fungi</taxon>
        <taxon>Dikarya</taxon>
        <taxon>Basidiomycota</taxon>
        <taxon>Agaricomycotina</taxon>
        <taxon>Agaricomycetes</taxon>
        <taxon>Agaricomycetidae</taxon>
        <taxon>Agaricales</taxon>
        <taxon>Tricholomatineae</taxon>
        <taxon>Clitocybaceae</taxon>
        <taxon>Collybia</taxon>
    </lineage>
</organism>
<evidence type="ECO:0000313" key="9">
    <source>
        <dbReference type="Proteomes" id="UP000807353"/>
    </source>
</evidence>
<evidence type="ECO:0000256" key="4">
    <source>
        <dbReference type="ARBA" id="ARBA00023015"/>
    </source>
</evidence>
<dbReference type="Pfam" id="PF07904">
    <property type="entry name" value="Eaf7"/>
    <property type="match status" value="1"/>
</dbReference>
<keyword evidence="9" id="KW-1185">Reference proteome</keyword>
<dbReference type="EMBL" id="MU150256">
    <property type="protein sequence ID" value="KAF9464225.1"/>
    <property type="molecule type" value="Genomic_DNA"/>
</dbReference>